<keyword evidence="3" id="KW-0804">Transcription</keyword>
<dbReference type="OrthoDB" id="9813413at2"/>
<dbReference type="PANTHER" id="PTHR43280:SF30">
    <property type="entry name" value="MMSAB OPERON REGULATORY PROTEIN"/>
    <property type="match status" value="1"/>
</dbReference>
<dbReference type="InterPro" id="IPR018062">
    <property type="entry name" value="HTH_AraC-typ_CS"/>
</dbReference>
<dbReference type="SUPFAM" id="SSF46689">
    <property type="entry name" value="Homeodomain-like"/>
    <property type="match status" value="2"/>
</dbReference>
<dbReference type="SMART" id="SM00342">
    <property type="entry name" value="HTH_ARAC"/>
    <property type="match status" value="1"/>
</dbReference>
<dbReference type="GO" id="GO:0003700">
    <property type="term" value="F:DNA-binding transcription factor activity"/>
    <property type="evidence" value="ECO:0007669"/>
    <property type="project" value="InterPro"/>
</dbReference>
<dbReference type="Gene3D" id="2.60.120.280">
    <property type="entry name" value="Regulatory protein AraC"/>
    <property type="match status" value="1"/>
</dbReference>
<dbReference type="InterPro" id="IPR009057">
    <property type="entry name" value="Homeodomain-like_sf"/>
</dbReference>
<dbReference type="GO" id="GO:0043565">
    <property type="term" value="F:sequence-specific DNA binding"/>
    <property type="evidence" value="ECO:0007669"/>
    <property type="project" value="InterPro"/>
</dbReference>
<dbReference type="EMBL" id="AYZD01000033">
    <property type="protein sequence ID" value="KRM95071.1"/>
    <property type="molecule type" value="Genomic_DNA"/>
</dbReference>
<dbReference type="InterPro" id="IPR003313">
    <property type="entry name" value="AraC-bd"/>
</dbReference>
<evidence type="ECO:0000313" key="5">
    <source>
        <dbReference type="EMBL" id="KRM95071.1"/>
    </source>
</evidence>
<gene>
    <name evidence="5" type="ORF">FC19_GL002163</name>
</gene>
<accession>A0A0R2CTF2</accession>
<evidence type="ECO:0000313" key="6">
    <source>
        <dbReference type="Proteomes" id="UP000051015"/>
    </source>
</evidence>
<dbReference type="PROSITE" id="PS00041">
    <property type="entry name" value="HTH_ARAC_FAMILY_1"/>
    <property type="match status" value="1"/>
</dbReference>
<comment type="caution">
    <text evidence="5">The sequence shown here is derived from an EMBL/GenBank/DDBJ whole genome shotgun (WGS) entry which is preliminary data.</text>
</comment>
<dbReference type="Pfam" id="PF12833">
    <property type="entry name" value="HTH_18"/>
    <property type="match status" value="1"/>
</dbReference>
<dbReference type="InterPro" id="IPR020449">
    <property type="entry name" value="Tscrpt_reg_AraC-type_HTH"/>
</dbReference>
<proteinExistence type="predicted"/>
<dbReference type="CDD" id="cd06986">
    <property type="entry name" value="cupin_MmsR-like_N"/>
    <property type="match status" value="1"/>
</dbReference>
<feature type="domain" description="HTH araC/xylS-type" evidence="4">
    <location>
        <begin position="175"/>
        <end position="273"/>
    </location>
</feature>
<keyword evidence="6" id="KW-1185">Reference proteome</keyword>
<dbReference type="PATRIC" id="fig|1423725.3.peg.2225"/>
<reference evidence="5 6" key="1">
    <citation type="journal article" date="2015" name="Genome Announc.">
        <title>Expanding the biotechnology potential of lactobacilli through comparative genomics of 213 strains and associated genera.</title>
        <authorList>
            <person name="Sun Z."/>
            <person name="Harris H.M."/>
            <person name="McCann A."/>
            <person name="Guo C."/>
            <person name="Argimon S."/>
            <person name="Zhang W."/>
            <person name="Yang X."/>
            <person name="Jeffery I.B."/>
            <person name="Cooney J.C."/>
            <person name="Kagawa T.F."/>
            <person name="Liu W."/>
            <person name="Song Y."/>
            <person name="Salvetti E."/>
            <person name="Wrobel A."/>
            <person name="Rasinkangas P."/>
            <person name="Parkhill J."/>
            <person name="Rea M.C."/>
            <person name="O'Sullivan O."/>
            <person name="Ritari J."/>
            <person name="Douillard F.P."/>
            <person name="Paul Ross R."/>
            <person name="Yang R."/>
            <person name="Briner A.E."/>
            <person name="Felis G.E."/>
            <person name="de Vos W.M."/>
            <person name="Barrangou R."/>
            <person name="Klaenhammer T.R."/>
            <person name="Caufield P.W."/>
            <person name="Cui Y."/>
            <person name="Zhang H."/>
            <person name="O'Toole P.W."/>
        </authorList>
    </citation>
    <scope>NUCLEOTIDE SEQUENCE [LARGE SCALE GENOMIC DNA]</scope>
    <source>
        <strain evidence="5 6">DSM 21051</strain>
    </source>
</reference>
<evidence type="ECO:0000256" key="2">
    <source>
        <dbReference type="ARBA" id="ARBA00023125"/>
    </source>
</evidence>
<dbReference type="SUPFAM" id="SSF51215">
    <property type="entry name" value="Regulatory protein AraC"/>
    <property type="match status" value="1"/>
</dbReference>
<name>A0A0R2CTF2_9LACO</name>
<evidence type="ECO:0000256" key="3">
    <source>
        <dbReference type="ARBA" id="ARBA00023163"/>
    </source>
</evidence>
<dbReference type="Proteomes" id="UP000051015">
    <property type="component" value="Unassembled WGS sequence"/>
</dbReference>
<evidence type="ECO:0000259" key="4">
    <source>
        <dbReference type="PROSITE" id="PS01124"/>
    </source>
</evidence>
<dbReference type="RefSeq" id="WP_057876785.1">
    <property type="nucleotide sequence ID" value="NZ_AYZD01000033.1"/>
</dbReference>
<sequence length="286" mass="33492">MVQFYGFNNKAYNPYLYLSSGGSDLAKPMHTYGPAGRTGYMIHYVSAGKGVFTSNNKRYTLTKGAFFFIEPQKIVTMSADKYDPWTTHWIRFTGKLAIEYMKRINIDHTNPIFFVSDHHAQIIRDKIFELLELSHMDRENDLIYTSKLLQILDQLQLMYPKNLLDEQNSSDKLFTKAMQYIQNNYETPISVNDVVEYMSLDRTYLYKIFKNVIGVGPKEYLTKCRMRKARELLETTDDWINIIAYSCGYSNPLHFSRAFKHFTGLSPSLYRSNVNSSIQLKKYRQK</sequence>
<keyword evidence="1" id="KW-0805">Transcription regulation</keyword>
<dbReference type="Pfam" id="PF02311">
    <property type="entry name" value="AraC_binding"/>
    <property type="match status" value="1"/>
</dbReference>
<dbReference type="PRINTS" id="PR00032">
    <property type="entry name" value="HTHARAC"/>
</dbReference>
<dbReference type="InterPro" id="IPR037923">
    <property type="entry name" value="HTH-like"/>
</dbReference>
<protein>
    <submittedName>
        <fullName evidence="5">Sucrose operon repressor</fullName>
    </submittedName>
</protein>
<dbReference type="Gene3D" id="1.10.10.60">
    <property type="entry name" value="Homeodomain-like"/>
    <property type="match status" value="2"/>
</dbReference>
<organism evidence="5 6">
    <name type="scientific">Liquorilactobacillus aquaticus DSM 21051</name>
    <dbReference type="NCBI Taxonomy" id="1423725"/>
    <lineage>
        <taxon>Bacteria</taxon>
        <taxon>Bacillati</taxon>
        <taxon>Bacillota</taxon>
        <taxon>Bacilli</taxon>
        <taxon>Lactobacillales</taxon>
        <taxon>Lactobacillaceae</taxon>
        <taxon>Liquorilactobacillus</taxon>
    </lineage>
</organism>
<dbReference type="AlphaFoldDB" id="A0A0R2CTF2"/>
<dbReference type="PANTHER" id="PTHR43280">
    <property type="entry name" value="ARAC-FAMILY TRANSCRIPTIONAL REGULATOR"/>
    <property type="match status" value="1"/>
</dbReference>
<keyword evidence="2" id="KW-0238">DNA-binding</keyword>
<dbReference type="STRING" id="1423725.FC19_GL002163"/>
<dbReference type="PROSITE" id="PS01124">
    <property type="entry name" value="HTH_ARAC_FAMILY_2"/>
    <property type="match status" value="1"/>
</dbReference>
<dbReference type="InterPro" id="IPR018060">
    <property type="entry name" value="HTH_AraC"/>
</dbReference>
<evidence type="ECO:0000256" key="1">
    <source>
        <dbReference type="ARBA" id="ARBA00023015"/>
    </source>
</evidence>